<sequence length="86" mass="9282">MTATLNSDSETCGDSDDNGKGDGCFEGGSVYTKIHVSTLKATPTPDLGITSVLFSDGIPTSLQWHSHTLFQHYIMCNRFITIDLGI</sequence>
<keyword evidence="3" id="KW-1185">Reference proteome</keyword>
<feature type="region of interest" description="Disordered" evidence="1">
    <location>
        <begin position="1"/>
        <end position="20"/>
    </location>
</feature>
<evidence type="ECO:0000256" key="1">
    <source>
        <dbReference type="SAM" id="MobiDB-lite"/>
    </source>
</evidence>
<dbReference type="EMBL" id="JAUHHV010000004">
    <property type="protein sequence ID" value="KAK1427682.1"/>
    <property type="molecule type" value="Genomic_DNA"/>
</dbReference>
<evidence type="ECO:0000313" key="3">
    <source>
        <dbReference type="Proteomes" id="UP001229421"/>
    </source>
</evidence>
<gene>
    <name evidence="2" type="ORF">QVD17_16374</name>
</gene>
<reference evidence="2" key="1">
    <citation type="journal article" date="2023" name="bioRxiv">
        <title>Improved chromosome-level genome assembly for marigold (Tagetes erecta).</title>
        <authorList>
            <person name="Jiang F."/>
            <person name="Yuan L."/>
            <person name="Wang S."/>
            <person name="Wang H."/>
            <person name="Xu D."/>
            <person name="Wang A."/>
            <person name="Fan W."/>
        </authorList>
    </citation>
    <scope>NUCLEOTIDE SEQUENCE</scope>
    <source>
        <strain evidence="2">WSJ</strain>
        <tissue evidence="2">Leaf</tissue>
    </source>
</reference>
<dbReference type="Proteomes" id="UP001229421">
    <property type="component" value="Unassembled WGS sequence"/>
</dbReference>
<organism evidence="2 3">
    <name type="scientific">Tagetes erecta</name>
    <name type="common">African marigold</name>
    <dbReference type="NCBI Taxonomy" id="13708"/>
    <lineage>
        <taxon>Eukaryota</taxon>
        <taxon>Viridiplantae</taxon>
        <taxon>Streptophyta</taxon>
        <taxon>Embryophyta</taxon>
        <taxon>Tracheophyta</taxon>
        <taxon>Spermatophyta</taxon>
        <taxon>Magnoliopsida</taxon>
        <taxon>eudicotyledons</taxon>
        <taxon>Gunneridae</taxon>
        <taxon>Pentapetalae</taxon>
        <taxon>asterids</taxon>
        <taxon>campanulids</taxon>
        <taxon>Asterales</taxon>
        <taxon>Asteraceae</taxon>
        <taxon>Asteroideae</taxon>
        <taxon>Heliantheae alliance</taxon>
        <taxon>Tageteae</taxon>
        <taxon>Tagetes</taxon>
    </lineage>
</organism>
<comment type="caution">
    <text evidence="2">The sequence shown here is derived from an EMBL/GenBank/DDBJ whole genome shotgun (WGS) entry which is preliminary data.</text>
</comment>
<feature type="compositionally biased region" description="Polar residues" evidence="1">
    <location>
        <begin position="1"/>
        <end position="10"/>
    </location>
</feature>
<name>A0AAD8P0F7_TARER</name>
<evidence type="ECO:0000313" key="2">
    <source>
        <dbReference type="EMBL" id="KAK1427682.1"/>
    </source>
</evidence>
<protein>
    <submittedName>
        <fullName evidence="2">Uncharacterized protein</fullName>
    </submittedName>
</protein>
<proteinExistence type="predicted"/>
<accession>A0AAD8P0F7</accession>
<dbReference type="AlphaFoldDB" id="A0AAD8P0F7"/>